<evidence type="ECO:0000259" key="3">
    <source>
        <dbReference type="PROSITE" id="PS51668"/>
    </source>
</evidence>
<dbReference type="InterPro" id="IPR036413">
    <property type="entry name" value="YaeB-like_sf"/>
</dbReference>
<reference evidence="4 5" key="1">
    <citation type="submission" date="2019-03" db="EMBL/GenBank/DDBJ databases">
        <title>Genomic Encyclopedia of Type Strains, Phase IV (KMG-IV): sequencing the most valuable type-strain genomes for metagenomic binning, comparative biology and taxonomic classification.</title>
        <authorList>
            <person name="Goeker M."/>
        </authorList>
    </citation>
    <scope>NUCLEOTIDE SEQUENCE [LARGE SCALE GENOMIC DNA]</scope>
    <source>
        <strain evidence="4 5">DSM 19345</strain>
    </source>
</reference>
<keyword evidence="5" id="KW-1185">Reference proteome</keyword>
<comment type="caution">
    <text evidence="4">The sequence shown here is derived from an EMBL/GenBank/DDBJ whole genome shotgun (WGS) entry which is preliminary data.</text>
</comment>
<dbReference type="InterPro" id="IPR036414">
    <property type="entry name" value="YaeB_N_sf"/>
</dbReference>
<dbReference type="Proteomes" id="UP000295678">
    <property type="component" value="Unassembled WGS sequence"/>
</dbReference>
<dbReference type="PANTHER" id="PTHR12818:SF0">
    <property type="entry name" value="TRNA (ADENINE(37)-N6)-METHYLTRANSFERASE"/>
    <property type="match status" value="1"/>
</dbReference>
<comment type="similarity">
    <text evidence="2">Belongs to the tRNA methyltransferase O family.</text>
</comment>
<sequence>MGASEDTRPGEIAVAAGTIEAAAGERVVFIGRIRSAWPDRDSAPRNLRQARELGERGRVEIDPPFRPGLDGIGRFSHLVLLYWLDRSRRDLVIQTPRHADAPRGVFALRSPVRPNPIGMGIVRLLSLDIGAGLLEIDAIDCIDGTPLLDIKPYLPSTDAFPDAVT</sequence>
<dbReference type="GO" id="GO:0032259">
    <property type="term" value="P:methylation"/>
    <property type="evidence" value="ECO:0007669"/>
    <property type="project" value="UniProtKB-KW"/>
</dbReference>
<dbReference type="CDD" id="cd09281">
    <property type="entry name" value="UPF0066"/>
    <property type="match status" value="1"/>
</dbReference>
<keyword evidence="4" id="KW-0808">Transferase</keyword>
<dbReference type="RefSeq" id="WP_132806303.1">
    <property type="nucleotide sequence ID" value="NZ_SMAK01000004.1"/>
</dbReference>
<organism evidence="4 5">
    <name type="scientific">Tepidamorphus gemmatus</name>
    <dbReference type="NCBI Taxonomy" id="747076"/>
    <lineage>
        <taxon>Bacteria</taxon>
        <taxon>Pseudomonadati</taxon>
        <taxon>Pseudomonadota</taxon>
        <taxon>Alphaproteobacteria</taxon>
        <taxon>Hyphomicrobiales</taxon>
        <taxon>Tepidamorphaceae</taxon>
        <taxon>Tepidamorphus</taxon>
    </lineage>
</organism>
<evidence type="ECO:0000256" key="2">
    <source>
        <dbReference type="ARBA" id="ARBA00033753"/>
    </source>
</evidence>
<dbReference type="PROSITE" id="PS01318">
    <property type="entry name" value="TSAA_1"/>
    <property type="match status" value="1"/>
</dbReference>
<feature type="domain" description="TsaA-like" evidence="3">
    <location>
        <begin position="27"/>
        <end position="162"/>
    </location>
</feature>
<dbReference type="GO" id="GO:0008168">
    <property type="term" value="F:methyltransferase activity"/>
    <property type="evidence" value="ECO:0007669"/>
    <property type="project" value="UniProtKB-KW"/>
</dbReference>
<keyword evidence="4" id="KW-0489">Methyltransferase</keyword>
<dbReference type="PROSITE" id="PS51668">
    <property type="entry name" value="TSAA_2"/>
    <property type="match status" value="1"/>
</dbReference>
<dbReference type="InterPro" id="IPR023368">
    <property type="entry name" value="UPF0066_cons_site"/>
</dbReference>
<dbReference type="InterPro" id="IPR040372">
    <property type="entry name" value="YaeB-like"/>
</dbReference>
<name>A0A4R3MCW4_9HYPH</name>
<dbReference type="NCBIfam" id="TIGR00104">
    <property type="entry name" value="tRNA_TsaA"/>
    <property type="match status" value="1"/>
</dbReference>
<dbReference type="PANTHER" id="PTHR12818">
    <property type="entry name" value="TRNA (ADENINE(37)-N6)-METHYLTRANSFERASE"/>
    <property type="match status" value="1"/>
</dbReference>
<proteinExistence type="inferred from homology"/>
<keyword evidence="1" id="KW-0949">S-adenosyl-L-methionine</keyword>
<dbReference type="SUPFAM" id="SSF118196">
    <property type="entry name" value="YaeB-like"/>
    <property type="match status" value="1"/>
</dbReference>
<accession>A0A4R3MCW4</accession>
<dbReference type="OrthoDB" id="9804309at2"/>
<dbReference type="AlphaFoldDB" id="A0A4R3MCW4"/>
<gene>
    <name evidence="4" type="ORF">EDC22_104327</name>
</gene>
<dbReference type="InterPro" id="IPR023370">
    <property type="entry name" value="TrmO-like_N"/>
</dbReference>
<evidence type="ECO:0000313" key="5">
    <source>
        <dbReference type="Proteomes" id="UP000295678"/>
    </source>
</evidence>
<dbReference type="EMBL" id="SMAK01000004">
    <property type="protein sequence ID" value="TCT11564.1"/>
    <property type="molecule type" value="Genomic_DNA"/>
</dbReference>
<protein>
    <submittedName>
        <fullName evidence="4">tRNA-Thr(GGU) m(6)t(6)A37 methyltransferase TsaA</fullName>
    </submittedName>
</protein>
<dbReference type="Gene3D" id="2.40.30.70">
    <property type="entry name" value="YaeB-like"/>
    <property type="match status" value="1"/>
</dbReference>
<evidence type="ECO:0000256" key="1">
    <source>
        <dbReference type="ARBA" id="ARBA00022691"/>
    </source>
</evidence>
<evidence type="ECO:0000313" key="4">
    <source>
        <dbReference type="EMBL" id="TCT11564.1"/>
    </source>
</evidence>
<dbReference type="Pfam" id="PF01980">
    <property type="entry name" value="TrmO_N"/>
    <property type="match status" value="1"/>
</dbReference>